<dbReference type="OrthoDB" id="3790432at2"/>
<comment type="caution">
    <text evidence="2">The sequence shown here is derived from an EMBL/GenBank/DDBJ whole genome shotgun (WGS) entry which is preliminary data.</text>
</comment>
<protein>
    <submittedName>
        <fullName evidence="2">Lasso peptide biosynthesis B2 protein</fullName>
    </submittedName>
</protein>
<evidence type="ECO:0000313" key="2">
    <source>
        <dbReference type="EMBL" id="MXO62230.1"/>
    </source>
</evidence>
<sequence length="137" mass="15332">MGKLTTFRELTREEKLAAFEAASFLLLARILVTLVPLRFWRRKFGSVDTEQVGARCASSVRLVRQAVRRAMRNAPVGFICLPQALAARWMLARRGVASKLSIGARREDGRMALHAWLTSGEAWVTGDCDPREYALLA</sequence>
<keyword evidence="3" id="KW-1185">Reference proteome</keyword>
<dbReference type="EMBL" id="WTYN01000001">
    <property type="protein sequence ID" value="MXO62230.1"/>
    <property type="molecule type" value="Genomic_DNA"/>
</dbReference>
<dbReference type="Pfam" id="PF13471">
    <property type="entry name" value="Transglut_core3"/>
    <property type="match status" value="1"/>
</dbReference>
<evidence type="ECO:0000313" key="3">
    <source>
        <dbReference type="Proteomes" id="UP000445582"/>
    </source>
</evidence>
<organism evidence="2 3">
    <name type="scientific">Qipengyuania oceanensis</name>
    <dbReference type="NCBI Taxonomy" id="1463597"/>
    <lineage>
        <taxon>Bacteria</taxon>
        <taxon>Pseudomonadati</taxon>
        <taxon>Pseudomonadota</taxon>
        <taxon>Alphaproteobacteria</taxon>
        <taxon>Sphingomonadales</taxon>
        <taxon>Erythrobacteraceae</taxon>
        <taxon>Qipengyuania</taxon>
    </lineage>
</organism>
<evidence type="ECO:0000259" key="1">
    <source>
        <dbReference type="Pfam" id="PF13471"/>
    </source>
</evidence>
<dbReference type="InterPro" id="IPR053521">
    <property type="entry name" value="McjB-like"/>
</dbReference>
<dbReference type="NCBIfam" id="NF033537">
    <property type="entry name" value="lasso_biosyn_B2"/>
    <property type="match status" value="1"/>
</dbReference>
<proteinExistence type="predicted"/>
<gene>
    <name evidence="2" type="ORF">GRI48_04310</name>
</gene>
<dbReference type="RefSeq" id="WP_160671904.1">
    <property type="nucleotide sequence ID" value="NZ_WTYN01000001.1"/>
</dbReference>
<dbReference type="InterPro" id="IPR032708">
    <property type="entry name" value="McjB_C"/>
</dbReference>
<accession>A0A844YCI0</accession>
<dbReference type="AlphaFoldDB" id="A0A844YCI0"/>
<dbReference type="Proteomes" id="UP000445582">
    <property type="component" value="Unassembled WGS sequence"/>
</dbReference>
<reference evidence="2 3" key="1">
    <citation type="submission" date="2019-12" db="EMBL/GenBank/DDBJ databases">
        <title>Genomic-based taxomic classification of the family Erythrobacteraceae.</title>
        <authorList>
            <person name="Xu L."/>
        </authorList>
    </citation>
    <scope>NUCLEOTIDE SEQUENCE [LARGE SCALE GENOMIC DNA]</scope>
    <source>
        <strain evidence="2 3">MCCC 1A09965</strain>
    </source>
</reference>
<feature type="domain" description="Microcin J25-processing protein McjB C-terminal" evidence="1">
    <location>
        <begin position="29"/>
        <end position="133"/>
    </location>
</feature>
<name>A0A844YCI0_9SPHN</name>